<sequence>MEALACTGFGGAVFPDSQATVLGFLFSRTHAVALGHLSKIQAARGETEAACATRSETLDAMQGVSSGQALNTLRTMRTRLNTFRGRTVTAVREVDLHASQILCDVP</sequence>
<evidence type="ECO:0000313" key="2">
    <source>
        <dbReference type="Proteomes" id="UP000579647"/>
    </source>
</evidence>
<dbReference type="AlphaFoldDB" id="A0A840WK26"/>
<keyword evidence="2" id="KW-1185">Reference proteome</keyword>
<reference evidence="1 2" key="1">
    <citation type="submission" date="2020-08" db="EMBL/GenBank/DDBJ databases">
        <title>Sequencing the genomes of 1000 actinobacteria strains.</title>
        <authorList>
            <person name="Klenk H.-P."/>
        </authorList>
    </citation>
    <scope>NUCLEOTIDE SEQUENCE [LARGE SCALE GENOMIC DNA]</scope>
    <source>
        <strain evidence="1 2">DSM 44598</strain>
    </source>
</reference>
<organism evidence="1 2">
    <name type="scientific">Nocardiopsis metallicus</name>
    <dbReference type="NCBI Taxonomy" id="179819"/>
    <lineage>
        <taxon>Bacteria</taxon>
        <taxon>Bacillati</taxon>
        <taxon>Actinomycetota</taxon>
        <taxon>Actinomycetes</taxon>
        <taxon>Streptosporangiales</taxon>
        <taxon>Nocardiopsidaceae</taxon>
        <taxon>Nocardiopsis</taxon>
    </lineage>
</organism>
<evidence type="ECO:0000313" key="1">
    <source>
        <dbReference type="EMBL" id="MBB5491966.1"/>
    </source>
</evidence>
<protein>
    <submittedName>
        <fullName evidence="1">Uncharacterized protein</fullName>
    </submittedName>
</protein>
<dbReference type="Proteomes" id="UP000579647">
    <property type="component" value="Unassembled WGS sequence"/>
</dbReference>
<name>A0A840WK26_9ACTN</name>
<comment type="caution">
    <text evidence="1">The sequence shown here is derived from an EMBL/GenBank/DDBJ whole genome shotgun (WGS) entry which is preliminary data.</text>
</comment>
<dbReference type="EMBL" id="JACHDO010000001">
    <property type="protein sequence ID" value="MBB5491966.1"/>
    <property type="molecule type" value="Genomic_DNA"/>
</dbReference>
<proteinExistence type="predicted"/>
<gene>
    <name evidence="1" type="ORF">HNR07_003103</name>
</gene>
<accession>A0A840WK26</accession>